<organism evidence="1 2">
    <name type="scientific">Pseudomonas muyukensis</name>
    <dbReference type="NCBI Taxonomy" id="2842357"/>
    <lineage>
        <taxon>Bacteria</taxon>
        <taxon>Pseudomonadati</taxon>
        <taxon>Pseudomonadota</taxon>
        <taxon>Gammaproteobacteria</taxon>
        <taxon>Pseudomonadales</taxon>
        <taxon>Pseudomonadaceae</taxon>
        <taxon>Pseudomonas</taxon>
    </lineage>
</organism>
<evidence type="ECO:0000313" key="1">
    <source>
        <dbReference type="EMBL" id="QXH36824.1"/>
    </source>
</evidence>
<sequence length="73" mass="7698">MPDPRLCPACGAPNQCGLADPRSAAQGCWCFSVSIDPAIIQALPAHLRDQACLCPRCAQVDAQLKADSPPPIR</sequence>
<proteinExistence type="predicted"/>
<dbReference type="EMBL" id="CP077073">
    <property type="protein sequence ID" value="QXH36824.1"/>
    <property type="molecule type" value="Genomic_DNA"/>
</dbReference>
<dbReference type="Pfam" id="PF14375">
    <property type="entry name" value="Cys_rich_CWC"/>
    <property type="match status" value="1"/>
</dbReference>
<accession>A0ABX8MCP3</accession>
<reference evidence="1" key="1">
    <citation type="journal article" date="2021" name="Microorganisms">
        <title>The Ever-Expanding Pseudomonas Genus: Description of 43 New Species and Partition of the Pseudomonas putida Group.</title>
        <authorList>
            <person name="Girard L."/>
            <person name="Lood C."/>
            <person name="Hofte M."/>
            <person name="Vandamme P."/>
            <person name="Rokni-Zadeh H."/>
            <person name="van Noort V."/>
            <person name="Lavigne R."/>
            <person name="De Mot R."/>
        </authorList>
    </citation>
    <scope>NUCLEOTIDE SEQUENCE</scope>
    <source>
        <strain evidence="1">COW39</strain>
    </source>
</reference>
<dbReference type="Proteomes" id="UP001047646">
    <property type="component" value="Chromosome"/>
</dbReference>
<dbReference type="InterPro" id="IPR032720">
    <property type="entry name" value="Cys_rich_CWC"/>
</dbReference>
<name>A0ABX8MCP3_9PSED</name>
<evidence type="ECO:0000313" key="2">
    <source>
        <dbReference type="Proteomes" id="UP001047646"/>
    </source>
</evidence>
<dbReference type="RefSeq" id="WP_217853238.1">
    <property type="nucleotide sequence ID" value="NZ_CP077073.1"/>
</dbReference>
<gene>
    <name evidence="1" type="ORF">KSS95_08375</name>
</gene>
<keyword evidence="2" id="KW-1185">Reference proteome</keyword>
<protein>
    <submittedName>
        <fullName evidence="1">Cysteine-rich CWC family protein</fullName>
    </submittedName>
</protein>